<dbReference type="InParanoid" id="B7QMX7"/>
<proteinExistence type="predicted"/>
<reference evidence="2 4" key="1">
    <citation type="submission" date="2008-03" db="EMBL/GenBank/DDBJ databases">
        <title>Annotation of Ixodes scapularis.</title>
        <authorList>
            <consortium name="Ixodes scapularis Genome Project Consortium"/>
            <person name="Caler E."/>
            <person name="Hannick L.I."/>
            <person name="Bidwell S."/>
            <person name="Joardar V."/>
            <person name="Thiagarajan M."/>
            <person name="Amedeo P."/>
            <person name="Galinsky K.J."/>
            <person name="Schobel S."/>
            <person name="Inman J."/>
            <person name="Hostetler J."/>
            <person name="Miller J."/>
            <person name="Hammond M."/>
            <person name="Megy K."/>
            <person name="Lawson D."/>
            <person name="Kodira C."/>
            <person name="Sutton G."/>
            <person name="Meyer J."/>
            <person name="Hill C.A."/>
            <person name="Birren B."/>
            <person name="Nene V."/>
            <person name="Collins F."/>
            <person name="Alarcon-Chaidez F."/>
            <person name="Wikel S."/>
            <person name="Strausberg R."/>
        </authorList>
    </citation>
    <scope>NUCLEOTIDE SEQUENCE [LARGE SCALE GENOMIC DNA]</scope>
    <source>
        <strain evidence="4">Wikel</strain>
        <strain evidence="2">Wikel colony</strain>
    </source>
</reference>
<dbReference type="InterPro" id="IPR039551">
    <property type="entry name" value="Cho/carn_acyl_trans"/>
</dbReference>
<evidence type="ECO:0000313" key="4">
    <source>
        <dbReference type="Proteomes" id="UP000001555"/>
    </source>
</evidence>
<dbReference type="InterPro" id="IPR023213">
    <property type="entry name" value="CAT-like_dom_sf"/>
</dbReference>
<name>B7QMX7_IXOSC</name>
<dbReference type="Gene3D" id="3.30.559.10">
    <property type="entry name" value="Chloramphenicol acetyltransferase-like domain"/>
    <property type="match status" value="1"/>
</dbReference>
<dbReference type="VEuPathDB" id="VectorBase:ISCW015253"/>
<dbReference type="HOGENOM" id="CLU_2910746_0_0_1"/>
<keyword evidence="4" id="KW-1185">Reference proteome</keyword>
<protein>
    <recommendedName>
        <fullName evidence="1">Choline/carnitine acyltransferase domain-containing protein</fullName>
    </recommendedName>
</protein>
<organism>
    <name type="scientific">Ixodes scapularis</name>
    <name type="common">Black-legged tick</name>
    <name type="synonym">Deer tick</name>
    <dbReference type="NCBI Taxonomy" id="6945"/>
    <lineage>
        <taxon>Eukaryota</taxon>
        <taxon>Metazoa</taxon>
        <taxon>Ecdysozoa</taxon>
        <taxon>Arthropoda</taxon>
        <taxon>Chelicerata</taxon>
        <taxon>Arachnida</taxon>
        <taxon>Acari</taxon>
        <taxon>Parasitiformes</taxon>
        <taxon>Ixodida</taxon>
        <taxon>Ixodoidea</taxon>
        <taxon>Ixodidae</taxon>
        <taxon>Ixodinae</taxon>
        <taxon>Ixodes</taxon>
    </lineage>
</organism>
<dbReference type="VEuPathDB" id="VectorBase:ISCI015253"/>
<sequence>GLSVTRCTGIPVTAYGAASTRHFLHGRVDVFHSSSEESLSFCKVFDNPLSSREEKAQSLRKA</sequence>
<reference evidence="3" key="2">
    <citation type="submission" date="2020-05" db="UniProtKB">
        <authorList>
            <consortium name="EnsemblMetazoa"/>
        </authorList>
    </citation>
    <scope>IDENTIFICATION</scope>
    <source>
        <strain evidence="3">wikel</strain>
    </source>
</reference>
<feature type="non-terminal residue" evidence="2">
    <location>
        <position position="1"/>
    </location>
</feature>
<gene>
    <name evidence="2" type="ORF">IscW_ISCW015253</name>
</gene>
<feature type="domain" description="Choline/carnitine acyltransferase" evidence="1">
    <location>
        <begin position="4"/>
        <end position="62"/>
    </location>
</feature>
<dbReference type="EMBL" id="ABJB010200037">
    <property type="status" value="NOT_ANNOTATED_CDS"/>
    <property type="molecule type" value="Genomic_DNA"/>
</dbReference>
<dbReference type="EMBL" id="DS973580">
    <property type="protein sequence ID" value="EEC20199.1"/>
    <property type="molecule type" value="Genomic_DNA"/>
</dbReference>
<dbReference type="AlphaFoldDB" id="B7QMX7"/>
<feature type="non-terminal residue" evidence="2">
    <location>
        <position position="62"/>
    </location>
</feature>
<evidence type="ECO:0000313" key="3">
    <source>
        <dbReference type="EnsemblMetazoa" id="ISCW015253-PA"/>
    </source>
</evidence>
<dbReference type="Pfam" id="PF00755">
    <property type="entry name" value="Carn_acyltransf"/>
    <property type="match status" value="1"/>
</dbReference>
<dbReference type="SUPFAM" id="SSF52777">
    <property type="entry name" value="CoA-dependent acyltransferases"/>
    <property type="match status" value="1"/>
</dbReference>
<accession>B7QMX7</accession>
<evidence type="ECO:0000313" key="2">
    <source>
        <dbReference type="EMBL" id="EEC20199.1"/>
    </source>
</evidence>
<evidence type="ECO:0000259" key="1">
    <source>
        <dbReference type="Pfam" id="PF00755"/>
    </source>
</evidence>
<dbReference type="Proteomes" id="UP000001555">
    <property type="component" value="Unassembled WGS sequence"/>
</dbReference>
<dbReference type="EnsemblMetazoa" id="ISCW015253-RA">
    <property type="protein sequence ID" value="ISCW015253-PA"/>
    <property type="gene ID" value="ISCW015253"/>
</dbReference>
<dbReference type="PaxDb" id="6945-B7QMX7"/>